<comment type="similarity">
    <text evidence="1">Belongs to the YjdM family.</text>
</comment>
<dbReference type="NCBIfam" id="TIGR00686">
    <property type="entry name" value="phnA"/>
    <property type="match status" value="1"/>
</dbReference>
<feature type="domain" description="Protein YjdM N-terminal" evidence="4">
    <location>
        <begin position="5"/>
        <end position="33"/>
    </location>
</feature>
<evidence type="ECO:0000313" key="5">
    <source>
        <dbReference type="EMBL" id="PWW00909.1"/>
    </source>
</evidence>
<evidence type="ECO:0000313" key="6">
    <source>
        <dbReference type="Proteomes" id="UP000246635"/>
    </source>
</evidence>
<dbReference type="EMBL" id="QGTQ01000011">
    <property type="protein sequence ID" value="PWW00909.1"/>
    <property type="molecule type" value="Genomic_DNA"/>
</dbReference>
<evidence type="ECO:0000256" key="2">
    <source>
        <dbReference type="SAM" id="MobiDB-lite"/>
    </source>
</evidence>
<accession>A0A2V2YS29</accession>
<evidence type="ECO:0000256" key="1">
    <source>
        <dbReference type="ARBA" id="ARBA00009248"/>
    </source>
</evidence>
<dbReference type="Gene3D" id="2.30.30.40">
    <property type="entry name" value="SH3 Domains"/>
    <property type="match status" value="1"/>
</dbReference>
<comment type="caution">
    <text evidence="5">The sequence shown here is derived from an EMBL/GenBank/DDBJ whole genome shotgun (WGS) entry which is preliminary data.</text>
</comment>
<dbReference type="Gene3D" id="2.20.25.10">
    <property type="match status" value="1"/>
</dbReference>
<protein>
    <submittedName>
        <fullName evidence="5">Alkylphosphonate utilization operon protein PhnA</fullName>
    </submittedName>
</protein>
<evidence type="ECO:0000259" key="4">
    <source>
        <dbReference type="Pfam" id="PF08274"/>
    </source>
</evidence>
<sequence>MMSEIPNCPECSSTYTYEDGMLLICPECSHEWPKESEASNNDDNEQVKDSNGNVLNDGDTVAIIKDLKVKGSSSVLKIGTKVKNIRLVDGDHNIDCKIDGFGAMKLKSEFVKKV</sequence>
<feature type="domain" description="Protein YjdM C-terminal" evidence="3">
    <location>
        <begin position="47"/>
        <end position="114"/>
    </location>
</feature>
<name>A0A2V2YS29_9BACL</name>
<dbReference type="Proteomes" id="UP000246635">
    <property type="component" value="Unassembled WGS sequence"/>
</dbReference>
<dbReference type="SUPFAM" id="SSF82057">
    <property type="entry name" value="Prokaryotic SH3-related domain"/>
    <property type="match status" value="1"/>
</dbReference>
<dbReference type="PANTHER" id="PTHR30305">
    <property type="entry name" value="PROTEIN YJDM-RELATED"/>
    <property type="match status" value="1"/>
</dbReference>
<organism evidence="5 6">
    <name type="scientific">Paenibacillus cellulosilyticus</name>
    <dbReference type="NCBI Taxonomy" id="375489"/>
    <lineage>
        <taxon>Bacteria</taxon>
        <taxon>Bacillati</taxon>
        <taxon>Bacillota</taxon>
        <taxon>Bacilli</taxon>
        <taxon>Bacillales</taxon>
        <taxon>Paenibacillaceae</taxon>
        <taxon>Paenibacillus</taxon>
    </lineage>
</organism>
<dbReference type="AlphaFoldDB" id="A0A2V2YS29"/>
<dbReference type="Pfam" id="PF03831">
    <property type="entry name" value="YjdM"/>
    <property type="match status" value="1"/>
</dbReference>
<keyword evidence="6" id="KW-1185">Reference proteome</keyword>
<feature type="region of interest" description="Disordered" evidence="2">
    <location>
        <begin position="33"/>
        <end position="53"/>
    </location>
</feature>
<reference evidence="5 6" key="1">
    <citation type="submission" date="2018-05" db="EMBL/GenBank/DDBJ databases">
        <title>Genomic Encyclopedia of Type Strains, Phase III (KMG-III): the genomes of soil and plant-associated and newly described type strains.</title>
        <authorList>
            <person name="Whitman W."/>
        </authorList>
    </citation>
    <scope>NUCLEOTIDE SEQUENCE [LARGE SCALE GENOMIC DNA]</scope>
    <source>
        <strain evidence="5 6">CECT 5696</strain>
    </source>
</reference>
<evidence type="ECO:0000259" key="3">
    <source>
        <dbReference type="Pfam" id="PF03831"/>
    </source>
</evidence>
<gene>
    <name evidence="5" type="ORF">DFQ01_11154</name>
</gene>
<dbReference type="SUPFAM" id="SSF57783">
    <property type="entry name" value="Zinc beta-ribbon"/>
    <property type="match status" value="1"/>
</dbReference>
<dbReference type="PANTHER" id="PTHR30305:SF3">
    <property type="entry name" value="PROTEIN YJDM"/>
    <property type="match status" value="1"/>
</dbReference>
<dbReference type="InterPro" id="IPR004624">
    <property type="entry name" value="YjdM"/>
</dbReference>
<dbReference type="FunFam" id="2.30.30.40:FF:000013">
    <property type="entry name" value="Alkylphosphonate utilization protein PhnA"/>
    <property type="match status" value="1"/>
</dbReference>
<dbReference type="InterPro" id="IPR013988">
    <property type="entry name" value="YjdM_C"/>
</dbReference>
<proteinExistence type="inferred from homology"/>
<dbReference type="InterPro" id="IPR013987">
    <property type="entry name" value="YjdM_N"/>
</dbReference>
<dbReference type="Pfam" id="PF08274">
    <property type="entry name" value="Zn_Ribbon_YjdM"/>
    <property type="match status" value="1"/>
</dbReference>